<sequence>MGFKMTIGKYRLGQTIGEGMFAKVKLAVNVETNKNVAIKIIDKTMVRQKNLMDQVVREIRSMKVLHHPNIVQIYEVIATRTKIYLVMEYVSGGQLSDKLYYLEKLDEETARRYFQQLIDAVDYCHSRQIYHRDLKPENLLLDKNGNIKLSDFGLSILREPGELLTTSCGSPCYVAPEVVMHISYDGAGSDIWSCGVILFEMLSGYVPFQDRSRTNLYRKISRAEYTFPEWFTPSQKRIISRILTPMPTKRATIAEILSDSWFQVDYKPSVGFEDESCTNSEEANSTLRERCLENGNPERIINAFELIAMSSELDLSGFFEEEKKTMLGSKHPITETLEKIKVAAQEASLSFMKTDTSTVKLHDNLKLRRSRSNLTLSAEVVAVTPMHCFVQISKSAGDLRIYKEFHTRRSIMITTELPPNVVLPLYETHYRSPNKIPCTVQ</sequence>
<dbReference type="CDD" id="cd12195">
    <property type="entry name" value="CIPK_C"/>
    <property type="match status" value="1"/>
</dbReference>
<evidence type="ECO:0000313" key="16">
    <source>
        <dbReference type="EMBL" id="KAJ3708008.1"/>
    </source>
</evidence>
<dbReference type="PROSITE" id="PS00108">
    <property type="entry name" value="PROTEIN_KINASE_ST"/>
    <property type="match status" value="1"/>
</dbReference>
<evidence type="ECO:0000256" key="10">
    <source>
        <dbReference type="ARBA" id="ARBA00047899"/>
    </source>
</evidence>
<dbReference type="Pfam" id="PF00069">
    <property type="entry name" value="Pkinase"/>
    <property type="match status" value="1"/>
</dbReference>
<comment type="similarity">
    <text evidence="2">Belongs to the protein kinase superfamily. CAMK Ser/Thr protein kinase family. SNF1 subfamily.</text>
</comment>
<evidence type="ECO:0000259" key="14">
    <source>
        <dbReference type="PROSITE" id="PS50011"/>
    </source>
</evidence>
<evidence type="ECO:0000256" key="7">
    <source>
        <dbReference type="ARBA" id="ARBA00022777"/>
    </source>
</evidence>
<evidence type="ECO:0000256" key="6">
    <source>
        <dbReference type="ARBA" id="ARBA00022741"/>
    </source>
</evidence>
<accession>A0AAD6A207</accession>
<evidence type="ECO:0000256" key="12">
    <source>
        <dbReference type="PROSITE-ProRule" id="PRU10141"/>
    </source>
</evidence>
<dbReference type="PROSITE" id="PS50011">
    <property type="entry name" value="PROTEIN_KINASE_DOM"/>
    <property type="match status" value="1"/>
</dbReference>
<dbReference type="GO" id="GO:0007165">
    <property type="term" value="P:signal transduction"/>
    <property type="evidence" value="ECO:0007669"/>
    <property type="project" value="InterPro"/>
</dbReference>
<dbReference type="Gene3D" id="1.10.510.10">
    <property type="entry name" value="Transferase(Phosphotransferase) domain 1"/>
    <property type="match status" value="1"/>
</dbReference>
<dbReference type="Gene3D" id="3.30.200.20">
    <property type="entry name" value="Phosphorylase Kinase, domain 1"/>
    <property type="match status" value="1"/>
</dbReference>
<evidence type="ECO:0000256" key="13">
    <source>
        <dbReference type="RuleBase" id="RU000304"/>
    </source>
</evidence>
<evidence type="ECO:0000256" key="1">
    <source>
        <dbReference type="ARBA" id="ARBA00001936"/>
    </source>
</evidence>
<evidence type="ECO:0000256" key="3">
    <source>
        <dbReference type="ARBA" id="ARBA00012513"/>
    </source>
</evidence>
<dbReference type="PANTHER" id="PTHR43895">
    <property type="entry name" value="CALCIUM/CALMODULIN-DEPENDENT PROTEIN KINASE KINASE-RELATED"/>
    <property type="match status" value="1"/>
</dbReference>
<dbReference type="GO" id="GO:0005524">
    <property type="term" value="F:ATP binding"/>
    <property type="evidence" value="ECO:0007669"/>
    <property type="project" value="UniProtKB-UniRule"/>
</dbReference>
<keyword evidence="7" id="KW-0418">Kinase</keyword>
<evidence type="ECO:0000256" key="5">
    <source>
        <dbReference type="ARBA" id="ARBA00022679"/>
    </source>
</evidence>
<dbReference type="InterPro" id="IPR011009">
    <property type="entry name" value="Kinase-like_dom_sf"/>
</dbReference>
<dbReference type="AlphaFoldDB" id="A0AAD6A207"/>
<dbReference type="GO" id="GO:0004674">
    <property type="term" value="F:protein serine/threonine kinase activity"/>
    <property type="evidence" value="ECO:0007669"/>
    <property type="project" value="UniProtKB-KW"/>
</dbReference>
<dbReference type="EC" id="2.7.11.1" evidence="3"/>
<evidence type="ECO:0000256" key="11">
    <source>
        <dbReference type="ARBA" id="ARBA00048679"/>
    </source>
</evidence>
<dbReference type="SMART" id="SM00220">
    <property type="entry name" value="S_TKc"/>
    <property type="match status" value="1"/>
</dbReference>
<feature type="domain" description="Protein kinase" evidence="14">
    <location>
        <begin position="10"/>
        <end position="262"/>
    </location>
</feature>
<keyword evidence="9" id="KW-0464">Manganese</keyword>
<protein>
    <recommendedName>
        <fullName evidence="3">non-specific serine/threonine protein kinase</fullName>
        <ecNumber evidence="3">2.7.11.1</ecNumber>
    </recommendedName>
</protein>
<dbReference type="PANTHER" id="PTHR43895:SF123">
    <property type="entry name" value="NON-SPECIFIC SERINE_THREONINE PROTEIN KINASE"/>
    <property type="match status" value="1"/>
</dbReference>
<comment type="catalytic activity">
    <reaction evidence="11">
        <text>L-seryl-[protein] + ATP = O-phospho-L-seryl-[protein] + ADP + H(+)</text>
        <dbReference type="Rhea" id="RHEA:17989"/>
        <dbReference type="Rhea" id="RHEA-COMP:9863"/>
        <dbReference type="Rhea" id="RHEA-COMP:11604"/>
        <dbReference type="ChEBI" id="CHEBI:15378"/>
        <dbReference type="ChEBI" id="CHEBI:29999"/>
        <dbReference type="ChEBI" id="CHEBI:30616"/>
        <dbReference type="ChEBI" id="CHEBI:83421"/>
        <dbReference type="ChEBI" id="CHEBI:456216"/>
        <dbReference type="EC" id="2.7.11.1"/>
    </reaction>
</comment>
<dbReference type="InterPro" id="IPR018451">
    <property type="entry name" value="NAF/FISL_domain"/>
</dbReference>
<dbReference type="Gene3D" id="3.30.310.80">
    <property type="entry name" value="Kinase associated domain 1, KA1"/>
    <property type="match status" value="1"/>
</dbReference>
<evidence type="ECO:0000256" key="2">
    <source>
        <dbReference type="ARBA" id="ARBA00006234"/>
    </source>
</evidence>
<keyword evidence="8 12" id="KW-0067">ATP-binding</keyword>
<evidence type="ECO:0000256" key="9">
    <source>
        <dbReference type="ARBA" id="ARBA00023211"/>
    </source>
</evidence>
<dbReference type="InterPro" id="IPR017441">
    <property type="entry name" value="Protein_kinase_ATP_BS"/>
</dbReference>
<keyword evidence="6 12" id="KW-0547">Nucleotide-binding</keyword>
<dbReference type="EMBL" id="JAMRDG010000001">
    <property type="protein sequence ID" value="KAJ3708008.1"/>
    <property type="molecule type" value="Genomic_DNA"/>
</dbReference>
<evidence type="ECO:0000256" key="4">
    <source>
        <dbReference type="ARBA" id="ARBA00022527"/>
    </source>
</evidence>
<organism evidence="16 17">
    <name type="scientific">Rhynchospora tenuis</name>
    <dbReference type="NCBI Taxonomy" id="198213"/>
    <lineage>
        <taxon>Eukaryota</taxon>
        <taxon>Viridiplantae</taxon>
        <taxon>Streptophyta</taxon>
        <taxon>Embryophyta</taxon>
        <taxon>Tracheophyta</taxon>
        <taxon>Spermatophyta</taxon>
        <taxon>Magnoliopsida</taxon>
        <taxon>Liliopsida</taxon>
        <taxon>Poales</taxon>
        <taxon>Cyperaceae</taxon>
        <taxon>Cyperoideae</taxon>
        <taxon>Rhynchosporeae</taxon>
        <taxon>Rhynchospora</taxon>
    </lineage>
</organism>
<proteinExistence type="inferred from homology"/>
<dbReference type="FunFam" id="3.30.200.20:FF:000096">
    <property type="entry name" value="Non-specific serine/threonine protein kinase"/>
    <property type="match status" value="1"/>
</dbReference>
<dbReference type="FunFam" id="1.10.510.10:FF:000279">
    <property type="entry name" value="Non-specific serine/threonine protein kinase"/>
    <property type="match status" value="1"/>
</dbReference>
<keyword evidence="17" id="KW-1185">Reference proteome</keyword>
<dbReference type="CDD" id="cd14003">
    <property type="entry name" value="STKc_AMPK-like"/>
    <property type="match status" value="1"/>
</dbReference>
<dbReference type="InterPro" id="IPR008271">
    <property type="entry name" value="Ser/Thr_kinase_AS"/>
</dbReference>
<name>A0AAD6A207_9POAL</name>
<gene>
    <name evidence="16" type="ORF">LUZ61_011713</name>
</gene>
<dbReference type="InterPro" id="IPR000719">
    <property type="entry name" value="Prot_kinase_dom"/>
</dbReference>
<dbReference type="InterPro" id="IPR004041">
    <property type="entry name" value="NAF_dom"/>
</dbReference>
<feature type="binding site" evidence="12">
    <location>
        <position position="39"/>
    </location>
    <ligand>
        <name>ATP</name>
        <dbReference type="ChEBI" id="CHEBI:30616"/>
    </ligand>
</feature>
<dbReference type="Proteomes" id="UP001210211">
    <property type="component" value="Unassembled WGS sequence"/>
</dbReference>
<keyword evidence="4 13" id="KW-0723">Serine/threonine-protein kinase</keyword>
<comment type="cofactor">
    <cofactor evidence="1">
        <name>Mn(2+)</name>
        <dbReference type="ChEBI" id="CHEBI:29035"/>
    </cofactor>
</comment>
<reference evidence="16 17" key="1">
    <citation type="journal article" date="2022" name="Cell">
        <title>Repeat-based holocentromeres influence genome architecture and karyotype evolution.</title>
        <authorList>
            <person name="Hofstatter P.G."/>
            <person name="Thangavel G."/>
            <person name="Lux T."/>
            <person name="Neumann P."/>
            <person name="Vondrak T."/>
            <person name="Novak P."/>
            <person name="Zhang M."/>
            <person name="Costa L."/>
            <person name="Castellani M."/>
            <person name="Scott A."/>
            <person name="Toegelov H."/>
            <person name="Fuchs J."/>
            <person name="Mata-Sucre Y."/>
            <person name="Dias Y."/>
            <person name="Vanzela A.L.L."/>
            <person name="Huettel B."/>
            <person name="Almeida C.C.S."/>
            <person name="Simkova H."/>
            <person name="Souza G."/>
            <person name="Pedrosa-Harand A."/>
            <person name="Macas J."/>
            <person name="Mayer K.F.X."/>
            <person name="Houben A."/>
            <person name="Marques A."/>
        </authorList>
    </citation>
    <scope>NUCLEOTIDE SEQUENCE [LARGE SCALE GENOMIC DNA]</scope>
    <source>
        <strain evidence="16">RhyTen1mFocal</strain>
    </source>
</reference>
<evidence type="ECO:0000313" key="17">
    <source>
        <dbReference type="Proteomes" id="UP001210211"/>
    </source>
</evidence>
<keyword evidence="5" id="KW-0808">Transferase</keyword>
<dbReference type="PROSITE" id="PS00107">
    <property type="entry name" value="PROTEIN_KINASE_ATP"/>
    <property type="match status" value="1"/>
</dbReference>
<evidence type="ECO:0000256" key="8">
    <source>
        <dbReference type="ARBA" id="ARBA00022840"/>
    </source>
</evidence>
<feature type="domain" description="NAF" evidence="15">
    <location>
        <begin position="296"/>
        <end position="320"/>
    </location>
</feature>
<dbReference type="PROSITE" id="PS50816">
    <property type="entry name" value="NAF"/>
    <property type="match status" value="1"/>
</dbReference>
<comment type="caution">
    <text evidence="16">The sequence shown here is derived from an EMBL/GenBank/DDBJ whole genome shotgun (WGS) entry which is preliminary data.</text>
</comment>
<dbReference type="SUPFAM" id="SSF56112">
    <property type="entry name" value="Protein kinase-like (PK-like)"/>
    <property type="match status" value="1"/>
</dbReference>
<comment type="catalytic activity">
    <reaction evidence="10">
        <text>L-threonyl-[protein] + ATP = O-phospho-L-threonyl-[protein] + ADP + H(+)</text>
        <dbReference type="Rhea" id="RHEA:46608"/>
        <dbReference type="Rhea" id="RHEA-COMP:11060"/>
        <dbReference type="Rhea" id="RHEA-COMP:11605"/>
        <dbReference type="ChEBI" id="CHEBI:15378"/>
        <dbReference type="ChEBI" id="CHEBI:30013"/>
        <dbReference type="ChEBI" id="CHEBI:30616"/>
        <dbReference type="ChEBI" id="CHEBI:61977"/>
        <dbReference type="ChEBI" id="CHEBI:456216"/>
        <dbReference type="EC" id="2.7.11.1"/>
    </reaction>
</comment>
<evidence type="ECO:0000259" key="15">
    <source>
        <dbReference type="PROSITE" id="PS50816"/>
    </source>
</evidence>
<dbReference type="FunFam" id="3.30.310.80:FF:000005">
    <property type="entry name" value="Non-specific serine/threonine protein kinase"/>
    <property type="match status" value="1"/>
</dbReference>
<dbReference type="Pfam" id="PF03822">
    <property type="entry name" value="NAF"/>
    <property type="match status" value="1"/>
</dbReference>